<evidence type="ECO:0000256" key="6">
    <source>
        <dbReference type="ARBA" id="ARBA00023004"/>
    </source>
</evidence>
<evidence type="ECO:0000256" key="4">
    <source>
        <dbReference type="ARBA" id="ARBA00022485"/>
    </source>
</evidence>
<protein>
    <submittedName>
        <fullName evidence="10">NADH-ubiquinone oxidoreductase 20 kDa subunit</fullName>
    </submittedName>
</protein>
<organism evidence="10 11">
    <name type="scientific">Komagataeibacter xylinus NBRC 13693</name>
    <dbReference type="NCBI Taxonomy" id="1234668"/>
    <lineage>
        <taxon>Bacteria</taxon>
        <taxon>Pseudomonadati</taxon>
        <taxon>Pseudomonadota</taxon>
        <taxon>Alphaproteobacteria</taxon>
        <taxon>Acetobacterales</taxon>
        <taxon>Acetobacteraceae</taxon>
        <taxon>Komagataeibacter</taxon>
    </lineage>
</organism>
<dbReference type="PANTHER" id="PTHR42989:SF1">
    <property type="entry name" value="FORMATE HYDROGENLYASE SUBUNIT 7-RELATED"/>
    <property type="match status" value="1"/>
</dbReference>
<evidence type="ECO:0000256" key="8">
    <source>
        <dbReference type="ARBA" id="ARBA00023136"/>
    </source>
</evidence>
<keyword evidence="10" id="KW-0830">Ubiquinone</keyword>
<dbReference type="InterPro" id="IPR006137">
    <property type="entry name" value="NADH_UbQ_OxRdtase-like_20kDa"/>
</dbReference>
<feature type="domain" description="NADH:ubiquinone oxidoreductase-like 20kDa subunit" evidence="9">
    <location>
        <begin position="30"/>
        <end position="138"/>
    </location>
</feature>
<evidence type="ECO:0000313" key="10">
    <source>
        <dbReference type="EMBL" id="GAN98869.1"/>
    </source>
</evidence>
<evidence type="ECO:0000256" key="5">
    <source>
        <dbReference type="ARBA" id="ARBA00022723"/>
    </source>
</evidence>
<dbReference type="GO" id="GO:0051539">
    <property type="term" value="F:4 iron, 4 sulfur cluster binding"/>
    <property type="evidence" value="ECO:0007669"/>
    <property type="project" value="UniProtKB-KW"/>
</dbReference>
<accession>A0A0D6Q603</accession>
<reference evidence="10 11" key="1">
    <citation type="submission" date="2012-11" db="EMBL/GenBank/DDBJ databases">
        <title>Whole genome sequence of Gluconacetobacter xylinus NBRC 13693.</title>
        <authorList>
            <person name="Azuma Y."/>
            <person name="Higashiura N."/>
            <person name="Hirakawa H."/>
            <person name="Matsushita K."/>
        </authorList>
    </citation>
    <scope>NUCLEOTIDE SEQUENCE [LARGE SCALE GENOMIC DNA]</scope>
    <source>
        <strain evidence="10 11">NBRC 13693</strain>
    </source>
</reference>
<dbReference type="SUPFAM" id="SSF56770">
    <property type="entry name" value="HydA/Nqo6-like"/>
    <property type="match status" value="1"/>
</dbReference>
<keyword evidence="5" id="KW-0479">Metal-binding</keyword>
<dbReference type="PANTHER" id="PTHR42989">
    <property type="entry name" value="HYDROGENASE-4 COMPONENT I"/>
    <property type="match status" value="1"/>
</dbReference>
<evidence type="ECO:0000256" key="3">
    <source>
        <dbReference type="ARBA" id="ARBA00022475"/>
    </source>
</evidence>
<evidence type="ECO:0000256" key="2">
    <source>
        <dbReference type="ARBA" id="ARBA00009173"/>
    </source>
</evidence>
<comment type="cofactor">
    <cofactor evidence="1">
        <name>[4Fe-4S] cluster</name>
        <dbReference type="ChEBI" id="CHEBI:49883"/>
    </cofactor>
</comment>
<name>A0A0D6Q603_KOMXY</name>
<dbReference type="InterPro" id="IPR052375">
    <property type="entry name" value="Complex_I_20kDa-like"/>
</dbReference>
<evidence type="ECO:0000259" key="9">
    <source>
        <dbReference type="Pfam" id="PF01058"/>
    </source>
</evidence>
<dbReference type="Pfam" id="PF01058">
    <property type="entry name" value="Oxidored_q6"/>
    <property type="match status" value="1"/>
</dbReference>
<keyword evidence="3" id="KW-1003">Cell membrane</keyword>
<dbReference type="Proteomes" id="UP000032683">
    <property type="component" value="Unassembled WGS sequence"/>
</dbReference>
<dbReference type="GeneID" id="79187109"/>
<keyword evidence="4" id="KW-0004">4Fe-4S</keyword>
<sequence length="149" mass="15556">MAYLNLFWPEGAVLPRMVPLDIFHMETGGCAGCAIELRSLSRALVEGHSDIRFVSTPRQAGLLLVTGSLTVDMAPVVELAWQAMPGTRLLAAVGDCAVDGGIFAPGYAVLGGVGGRARASLLLPGCPPSPAEVLDALIRWRTQGEGEAT</sequence>
<dbReference type="AlphaFoldDB" id="A0A0D6Q603"/>
<dbReference type="EMBL" id="BANJ01000012">
    <property type="protein sequence ID" value="GAN98869.1"/>
    <property type="molecule type" value="Genomic_DNA"/>
</dbReference>
<comment type="similarity">
    <text evidence="2">Belongs to the complex I 20 kDa subunit family.</text>
</comment>
<dbReference type="RefSeq" id="WP_010512833.1">
    <property type="nucleotide sequence ID" value="NZ_BANJ01000012.1"/>
</dbReference>
<evidence type="ECO:0000256" key="1">
    <source>
        <dbReference type="ARBA" id="ARBA00001966"/>
    </source>
</evidence>
<keyword evidence="6" id="KW-0408">Iron</keyword>
<gene>
    <name evidence="10" type="ORF">Gxy13693_012_055</name>
</gene>
<proteinExistence type="inferred from homology"/>
<dbReference type="GO" id="GO:0046872">
    <property type="term" value="F:metal ion binding"/>
    <property type="evidence" value="ECO:0007669"/>
    <property type="project" value="UniProtKB-KW"/>
</dbReference>
<evidence type="ECO:0000256" key="7">
    <source>
        <dbReference type="ARBA" id="ARBA00023014"/>
    </source>
</evidence>
<evidence type="ECO:0000313" key="11">
    <source>
        <dbReference type="Proteomes" id="UP000032683"/>
    </source>
</evidence>
<comment type="caution">
    <text evidence="10">The sequence shown here is derived from an EMBL/GenBank/DDBJ whole genome shotgun (WGS) entry which is preliminary data.</text>
</comment>
<keyword evidence="8" id="KW-0472">Membrane</keyword>
<keyword evidence="7" id="KW-0411">Iron-sulfur</keyword>
<dbReference type="Gene3D" id="3.40.50.12280">
    <property type="match status" value="1"/>
</dbReference>